<sequence>MELRSRLDQYDEQSFLRLIEDIWHVQTDKVSHEALISHFNRIVGHPAGSDLLFYPEPDEAGSINSPDEVVATLKRWYLRQGRAAFKGQVLPSPASHQPLTREQRAVQASNRNLEQSRKLIADIQSATRRGAHTLAVLEQQLAIEPSAGTPEQQLSACLGTLRNLESAQIQAQQALAALENLEVSVQFAVSDAARNVSSPFFNVGIQTVVLKEITPVGQHYAAALAAARQQHPALYQRGAARIESLESHIAQLTVATDSGPGRGPLTLRAPLHSAGLHPALLTVQGLSREVARQQHRLTQTFQSALAELQWQAAASLEDHPGIYVDVLQFVLGAPSDDPRFAVSVPLAALYSEGEADWQGLAKVRGDIQMPFRMCTLFESVAGGPRSFGVKPHLKHSHVLLTTTQGSRVPSRVPVRMASWQAAHQAWAYSGEGRAPVTVLWQQGDAPYAAEDSARPASISFLSLPSVPLVGTFANLERLRFDDCIVVFPAESGLEPLYLMLRDRRELPGGA</sequence>
<keyword evidence="3" id="KW-0044">Antibiotic</keyword>
<evidence type="ECO:0000256" key="5">
    <source>
        <dbReference type="ARBA" id="ARBA00023048"/>
    </source>
</evidence>
<comment type="similarity">
    <text evidence="1">Belongs to the colicins ColE2/ColE8/ColE9 and pyocins S1/S2 family.</text>
</comment>
<keyword evidence="5" id="KW-0078">Bacteriocin</keyword>
<proteinExistence type="inferred from homology"/>
<dbReference type="Gene3D" id="1.10.1200.20">
    <property type="entry name" value="Colicin E immunity protein"/>
    <property type="match status" value="1"/>
</dbReference>
<keyword evidence="2" id="KW-0929">Antimicrobial</keyword>
<dbReference type="SUPFAM" id="SSF69369">
    <property type="entry name" value="Cloacin translocation domain"/>
    <property type="match status" value="1"/>
</dbReference>
<keyword evidence="4" id="KW-0079">Bacteriocin immunity</keyword>
<dbReference type="Proteomes" id="UP000256503">
    <property type="component" value="Chromosome"/>
</dbReference>
<evidence type="ECO:0000259" key="6">
    <source>
        <dbReference type="Pfam" id="PF06958"/>
    </source>
</evidence>
<accession>A0AAD0R3Q0</accession>
<name>A0AAD0R3Q0_PSEDL</name>
<dbReference type="GO" id="GO:0042742">
    <property type="term" value="P:defense response to bacterium"/>
    <property type="evidence" value="ECO:0007669"/>
    <property type="project" value="UniProtKB-KW"/>
</dbReference>
<dbReference type="SUPFAM" id="SSF47345">
    <property type="entry name" value="Colicin E immunity proteins"/>
    <property type="match status" value="1"/>
</dbReference>
<dbReference type="AlphaFoldDB" id="A0AAD0R3Q0"/>
<organism evidence="7 8">
    <name type="scientific">Pseudomonas plecoglossicida</name>
    <dbReference type="NCBI Taxonomy" id="70775"/>
    <lineage>
        <taxon>Bacteria</taxon>
        <taxon>Pseudomonadati</taxon>
        <taxon>Pseudomonadota</taxon>
        <taxon>Gammaproteobacteria</taxon>
        <taxon>Pseudomonadales</taxon>
        <taxon>Pseudomonadaceae</taxon>
        <taxon>Pseudomonas</taxon>
    </lineage>
</organism>
<evidence type="ECO:0000313" key="7">
    <source>
        <dbReference type="EMBL" id="AXM97381.1"/>
    </source>
</evidence>
<dbReference type="GO" id="GO:0031640">
    <property type="term" value="P:killing of cells of another organism"/>
    <property type="evidence" value="ECO:0007669"/>
    <property type="project" value="UniProtKB-KW"/>
</dbReference>
<evidence type="ECO:0000256" key="2">
    <source>
        <dbReference type="ARBA" id="ARBA00022529"/>
    </source>
</evidence>
<dbReference type="InterPro" id="IPR035900">
    <property type="entry name" value="Colicin_E_sf"/>
</dbReference>
<dbReference type="GO" id="GO:0015643">
    <property type="term" value="F:toxic substance binding"/>
    <property type="evidence" value="ECO:0007669"/>
    <property type="project" value="InterPro"/>
</dbReference>
<evidence type="ECO:0000256" key="4">
    <source>
        <dbReference type="ARBA" id="ARBA00023025"/>
    </source>
</evidence>
<dbReference type="RefSeq" id="WP_016394379.1">
    <property type="nucleotide sequence ID" value="NZ_CP031146.1"/>
</dbReference>
<dbReference type="PRINTS" id="PR01299">
    <property type="entry name" value="PYOCIN"/>
</dbReference>
<feature type="domain" description="Pyosin/cloacin translocation" evidence="6">
    <location>
        <begin position="360"/>
        <end position="499"/>
    </location>
</feature>
<evidence type="ECO:0000256" key="3">
    <source>
        <dbReference type="ARBA" id="ARBA00023022"/>
    </source>
</evidence>
<dbReference type="GO" id="GO:0030153">
    <property type="term" value="P:bacteriocin immunity"/>
    <property type="evidence" value="ECO:0007669"/>
    <property type="project" value="UniProtKB-KW"/>
</dbReference>
<gene>
    <name evidence="7" type="ORF">DVB73_17165</name>
</gene>
<reference evidence="7 8" key="1">
    <citation type="submission" date="2018-07" db="EMBL/GenBank/DDBJ databases">
        <title>Complete genome sequence of a Pseudomonas plecoglossicida strain pathogenic to the marine fish, Larimichthys crocea.</title>
        <authorList>
            <person name="Tao Z."/>
        </authorList>
    </citation>
    <scope>NUCLEOTIDE SEQUENCE [LARGE SCALE GENOMIC DNA]</scope>
    <source>
        <strain evidence="7 8">XSDHY-P</strain>
    </source>
</reference>
<dbReference type="InterPro" id="IPR000290">
    <property type="entry name" value="Colicin_pyocin"/>
</dbReference>
<evidence type="ECO:0000313" key="8">
    <source>
        <dbReference type="Proteomes" id="UP000256503"/>
    </source>
</evidence>
<dbReference type="Pfam" id="PF01320">
    <property type="entry name" value="Colicin_Pyocin"/>
    <property type="match status" value="1"/>
</dbReference>
<dbReference type="EMBL" id="CP031146">
    <property type="protein sequence ID" value="AXM97381.1"/>
    <property type="molecule type" value="Genomic_DNA"/>
</dbReference>
<dbReference type="Pfam" id="PF06958">
    <property type="entry name" value="Pyocin_S"/>
    <property type="match status" value="1"/>
</dbReference>
<dbReference type="InterPro" id="IPR016128">
    <property type="entry name" value="Pyosin/cloacin_T_dom"/>
</dbReference>
<dbReference type="CDD" id="cd16363">
    <property type="entry name" value="Col_Im_like"/>
    <property type="match status" value="1"/>
</dbReference>
<protein>
    <submittedName>
        <fullName evidence="7">S-type pyocin domain-containing protein</fullName>
    </submittedName>
</protein>
<dbReference type="GeneID" id="49615151"/>
<evidence type="ECO:0000256" key="1">
    <source>
        <dbReference type="ARBA" id="ARBA00009346"/>
    </source>
</evidence>
<dbReference type="InterPro" id="IPR036302">
    <property type="entry name" value="Pyosin/cloacin_T_dom_sf"/>
</dbReference>